<accession>A0A1Z4KGZ8</accession>
<protein>
    <submittedName>
        <fullName evidence="1">Uncharacterized protein</fullName>
    </submittedName>
</protein>
<dbReference type="Proteomes" id="UP000217507">
    <property type="component" value="Chromosome"/>
</dbReference>
<evidence type="ECO:0000313" key="1">
    <source>
        <dbReference type="EMBL" id="BAY68153.1"/>
    </source>
</evidence>
<name>A0A1Z4KGZ8_ANAVA</name>
<proteinExistence type="predicted"/>
<evidence type="ECO:0000313" key="2">
    <source>
        <dbReference type="Proteomes" id="UP000217507"/>
    </source>
</evidence>
<reference evidence="1 2" key="1">
    <citation type="submission" date="2017-06" db="EMBL/GenBank/DDBJ databases">
        <title>Genome sequencing of cyanobaciteial culture collection at National Institute for Environmental Studies (NIES).</title>
        <authorList>
            <person name="Hirose Y."/>
            <person name="Shimura Y."/>
            <person name="Fujisawa T."/>
            <person name="Nakamura Y."/>
            <person name="Kawachi M."/>
        </authorList>
    </citation>
    <scope>NUCLEOTIDE SEQUENCE [LARGE SCALE GENOMIC DNA]</scope>
    <source>
        <strain evidence="1 2">NIES-23</strain>
    </source>
</reference>
<sequence length="80" mass="9406">MRSPMLNRYTAILHLLNKQVVWSIPTYEIIILLACNFGNKRVVQDISINKPEDVMKDLMFSQINYLELLTIPHELFQVCQ</sequence>
<organism evidence="1 2">
    <name type="scientific">Trichormus variabilis NIES-23</name>
    <dbReference type="NCBI Taxonomy" id="1973479"/>
    <lineage>
        <taxon>Bacteria</taxon>
        <taxon>Bacillati</taxon>
        <taxon>Cyanobacteriota</taxon>
        <taxon>Cyanophyceae</taxon>
        <taxon>Nostocales</taxon>
        <taxon>Nostocaceae</taxon>
        <taxon>Trichormus</taxon>
    </lineage>
</organism>
<dbReference type="EMBL" id="AP018216">
    <property type="protein sequence ID" value="BAY68153.1"/>
    <property type="molecule type" value="Genomic_DNA"/>
</dbReference>
<dbReference type="AlphaFoldDB" id="A0A1Z4KGZ8"/>
<gene>
    <name evidence="1" type="ORF">NIES23_09370</name>
</gene>